<organism evidence="1 2">
    <name type="scientific">Clostridium aromativorans</name>
    <dbReference type="NCBI Taxonomy" id="2836848"/>
    <lineage>
        <taxon>Bacteria</taxon>
        <taxon>Bacillati</taxon>
        <taxon>Bacillota</taxon>
        <taxon>Clostridia</taxon>
        <taxon>Eubacteriales</taxon>
        <taxon>Clostridiaceae</taxon>
        <taxon>Clostridium</taxon>
    </lineage>
</organism>
<accession>A0ABS8N9A8</accession>
<dbReference type="RefSeq" id="WP_229981998.1">
    <property type="nucleotide sequence ID" value="NZ_JAJJPB010000030.1"/>
</dbReference>
<dbReference type="EMBL" id="JAJJPB010000030">
    <property type="protein sequence ID" value="MCC9296407.1"/>
    <property type="molecule type" value="Genomic_DNA"/>
</dbReference>
<evidence type="ECO:0000313" key="2">
    <source>
        <dbReference type="Proteomes" id="UP001165422"/>
    </source>
</evidence>
<sequence length="202" mass="22888">MNNPLNQGLKDKILAVNGVKDIKEWTGIRLKYVMPNRSDSTGSIAGFSKSEVNLMKNYVTAGTLDYESLVDKAGVVLCHPEVFKESYGWSPKIGDKIKIIILNSQGKKVQKTLTVKTFISDNYRWGGYNFWVPVDSMDSITGMNCNDSLEIVTEKQEAEKVGESLQKIVDTNPNLKLNSLKEQIRYYSTVNRPVLFFHFSFF</sequence>
<gene>
    <name evidence="1" type="ORF">LN736_16260</name>
</gene>
<proteinExistence type="predicted"/>
<comment type="caution">
    <text evidence="1">The sequence shown here is derived from an EMBL/GenBank/DDBJ whole genome shotgun (WGS) entry which is preliminary data.</text>
</comment>
<protein>
    <submittedName>
        <fullName evidence="1">Uncharacterized protein</fullName>
    </submittedName>
</protein>
<reference evidence="1" key="1">
    <citation type="submission" date="2021-11" db="EMBL/GenBank/DDBJ databases">
        <authorList>
            <person name="Qingchun L."/>
            <person name="Dong Z."/>
            <person name="Zongwei Q."/>
            <person name="Jia Z."/>
            <person name="Duotao L."/>
        </authorList>
    </citation>
    <scope>NUCLEOTIDE SEQUENCE</scope>
    <source>
        <strain evidence="1">WLY-B-L2</strain>
    </source>
</reference>
<dbReference type="Proteomes" id="UP001165422">
    <property type="component" value="Unassembled WGS sequence"/>
</dbReference>
<keyword evidence="2" id="KW-1185">Reference proteome</keyword>
<name>A0ABS8N9A8_9CLOT</name>
<evidence type="ECO:0000313" key="1">
    <source>
        <dbReference type="EMBL" id="MCC9296407.1"/>
    </source>
</evidence>